<sequence length="41" mass="4570">MHKKLKIMNLAVVLVGGVLIYVTPYIKMEFAGNATYTEQNA</sequence>
<organism evidence="2 3">
    <name type="scientific">Pseudescherichia vulneris NBRC 102420</name>
    <dbReference type="NCBI Taxonomy" id="1115515"/>
    <lineage>
        <taxon>Bacteria</taxon>
        <taxon>Pseudomonadati</taxon>
        <taxon>Pseudomonadota</taxon>
        <taxon>Gammaproteobacteria</taxon>
        <taxon>Enterobacterales</taxon>
        <taxon>Enterobacteriaceae</taxon>
        <taxon>Pseudescherichia</taxon>
    </lineage>
</organism>
<reference evidence="2 3" key="1">
    <citation type="submission" date="2014-09" db="EMBL/GenBank/DDBJ databases">
        <title>Whole genome shotgun sequence of Escherichia vulneris NBRC 102420.</title>
        <authorList>
            <person name="Yoshida Y."/>
            <person name="Hosoyama A."/>
            <person name="Tsuchikane K."/>
            <person name="Ohji S."/>
            <person name="Ichikawa N."/>
            <person name="Kimura A."/>
            <person name="Yamazoe A."/>
            <person name="Ezaki T."/>
            <person name="Fujita N."/>
        </authorList>
    </citation>
    <scope>NUCLEOTIDE SEQUENCE [LARGE SCALE GENOMIC DNA]</scope>
    <source>
        <strain evidence="2 3">NBRC 102420</strain>
    </source>
</reference>
<keyword evidence="1" id="KW-0812">Transmembrane</keyword>
<evidence type="ECO:0000256" key="1">
    <source>
        <dbReference type="SAM" id="Phobius"/>
    </source>
</evidence>
<keyword evidence="1" id="KW-0472">Membrane</keyword>
<dbReference type="Proteomes" id="UP000029462">
    <property type="component" value="Unassembled WGS sequence"/>
</dbReference>
<accession>A0A090V3X9</accession>
<gene>
    <name evidence="2" type="ORF">EV102420_18_00590</name>
</gene>
<evidence type="ECO:0000313" key="2">
    <source>
        <dbReference type="EMBL" id="GAL59481.1"/>
    </source>
</evidence>
<comment type="caution">
    <text evidence="2">The sequence shown here is derived from an EMBL/GenBank/DDBJ whole genome shotgun (WGS) entry which is preliminary data.</text>
</comment>
<dbReference type="AlphaFoldDB" id="A0A090V3X9"/>
<dbReference type="EMBL" id="BBMZ01000018">
    <property type="protein sequence ID" value="GAL59481.1"/>
    <property type="molecule type" value="Genomic_DNA"/>
</dbReference>
<proteinExistence type="predicted"/>
<keyword evidence="3" id="KW-1185">Reference proteome</keyword>
<evidence type="ECO:0000313" key="3">
    <source>
        <dbReference type="Proteomes" id="UP000029462"/>
    </source>
</evidence>
<feature type="transmembrane region" description="Helical" evidence="1">
    <location>
        <begin position="7"/>
        <end position="26"/>
    </location>
</feature>
<dbReference type="STRING" id="1115515.EV102420_18_00590"/>
<name>A0A090V3X9_PSEVU</name>
<protein>
    <submittedName>
        <fullName evidence="2">Uncharacterized protein</fullName>
    </submittedName>
</protein>
<keyword evidence="1" id="KW-1133">Transmembrane helix</keyword>